<dbReference type="Proteomes" id="UP000650424">
    <property type="component" value="Unassembled WGS sequence"/>
</dbReference>
<sequence>NGVNLNAQSTATAVARVVTDTINLGNGNDTLVTYGAINLAGAQLSGIENITSNSAVVITASQYAALIAARAALNLSGPVLTFAGAGPHQLTIVDDVAGVNNIDLSYISITGGVLVYDVTSASNATGGGINNTTTSGTVTVSGSGAAIAGTIGTSPTNGGGQASNSTALTAGGTFNGKAGLNENFTGSVASLVGTTVNGNNGDSDTITISGGGTVNIGSGNTITNIKTLTMDSTAANVVFFSVANSGITTINGGSGSDYVDLANSGNSMLAGNVNLGAGTNTLVMEGKTYTGTFVAGSGTSDTLYLFNGSNISAANVSGFEAVNINNNASVTMTAAQFAGFTTFTAAGTETVNITTTGSITGNSNVENYVLANGGNTFTAASGLVSVTGGTGNDTITASSAIIAAAATINGGAGTDTLNVGAVTAALDLSAKVSGVEVINVTGGTTPTWTVTNENGAGVTLNYTKSAANDINNITLGSGGQTLNILGTGTGRTTITGGSGADIINLSTTATGADVIAVGSNIAAIDTVNNFKAAGADIFATGVLPTSLFNLTIANADSSSLAAAIATAATAAGASLANTGQAYTITVNSGTAAGIYAFQNIGGSVGTVDASDFIVKLGGTTGTIFATDFGIANAVSVTTGGTYNGTASTNDIFMSTIPGLNGTTIAGNAADTDILTLTTAGTVSINNGSTGGTLSNLKVLNLANGTNTITYNTSAGFTTINGGSGNDTFIPNTALLPIVINGGLGTDTIVLSAAYAAVASGSGTFAGNVTGFEKLRLTSGTTQTVDVQTLGNYTDITLGAGANGLTLSNLASNSTVTLTGSSTAMTFSNPAFTGGVNDIVNLVLTDASTTAVAFATTGITASGVETFNITTVDGQATPTGLFNDTLTILGNSVKNIYVSGNAGLTMPATSTSLINVDASGITLGGFTWTANALTSTATVKGSATGTNTVNMNSATAGVDYTGGSGNDNITINGTVSSTAALGGGNNSLALNGVTILGTYTAGNTGTDSLAFFSSIPDISNATVTGFENLTVVNNANITMTAAQMAQFTGTVNASGTETINLTTAGTVTAFSTVEKYNLANGTNNFTSANVAVSVIGGTGTDVFNFTANQIANFLTTIDGGNGIDVLNVGTTSVQNLDFSTKIAGIEIISVAGSTGTTSITNQDGAGVTLNYTKSTGDNTIIMGSGGQTLNLLGSSSSSTTITGGAAVDTINLQFSGAGSETLIETGANMSNRTQVDIVGNFNSTGTDYFKTGVNASIVGSFIIGNADTGNYQTTIAAGLAVVLNQASQAYLITIQTGTAAGTYLFQNTGTDTSQFDNTDFFVQLTGTIGTITTGNLIA</sequence>
<reference evidence="1 2" key="1">
    <citation type="submission" date="2020-08" db="EMBL/GenBank/DDBJ databases">
        <title>Novel species isolated from subtropical streams in China.</title>
        <authorList>
            <person name="Lu H."/>
        </authorList>
    </citation>
    <scope>NUCLEOTIDE SEQUENCE [LARGE SCALE GENOMIC DNA]</scope>
    <source>
        <strain evidence="1 2">CY18W</strain>
    </source>
</reference>
<evidence type="ECO:0000313" key="2">
    <source>
        <dbReference type="Proteomes" id="UP000650424"/>
    </source>
</evidence>
<dbReference type="EMBL" id="JACOGF010000013">
    <property type="protein sequence ID" value="MBC3920002.1"/>
    <property type="molecule type" value="Genomic_DNA"/>
</dbReference>
<name>A0ABR6ZVV2_9BURK</name>
<dbReference type="RefSeq" id="WP_186949269.1">
    <property type="nucleotide sequence ID" value="NZ_JACOGF010000013.1"/>
</dbReference>
<gene>
    <name evidence="1" type="ORF">H8L32_21205</name>
</gene>
<evidence type="ECO:0000313" key="1">
    <source>
        <dbReference type="EMBL" id="MBC3920002.1"/>
    </source>
</evidence>
<protein>
    <submittedName>
        <fullName evidence="1">Uncharacterized protein</fullName>
    </submittedName>
</protein>
<comment type="caution">
    <text evidence="1">The sequence shown here is derived from an EMBL/GenBank/DDBJ whole genome shotgun (WGS) entry which is preliminary data.</text>
</comment>
<feature type="non-terminal residue" evidence="1">
    <location>
        <position position="1"/>
    </location>
</feature>
<organism evidence="1 2">
    <name type="scientific">Undibacterium hunanense</name>
    <dbReference type="NCBI Taxonomy" id="2762292"/>
    <lineage>
        <taxon>Bacteria</taxon>
        <taxon>Pseudomonadati</taxon>
        <taxon>Pseudomonadota</taxon>
        <taxon>Betaproteobacteria</taxon>
        <taxon>Burkholderiales</taxon>
        <taxon>Oxalobacteraceae</taxon>
        <taxon>Undibacterium</taxon>
    </lineage>
</organism>
<accession>A0ABR6ZVV2</accession>
<proteinExistence type="predicted"/>
<dbReference type="PRINTS" id="PR00313">
    <property type="entry name" value="CABNDNGRPT"/>
</dbReference>
<keyword evidence="2" id="KW-1185">Reference proteome</keyword>